<evidence type="ECO:0000256" key="3">
    <source>
        <dbReference type="ARBA" id="ARBA00023163"/>
    </source>
</evidence>
<dbReference type="PRINTS" id="PR00455">
    <property type="entry name" value="HTHTETR"/>
</dbReference>
<dbReference type="SUPFAM" id="SSF46689">
    <property type="entry name" value="Homeodomain-like"/>
    <property type="match status" value="1"/>
</dbReference>
<dbReference type="Gene3D" id="1.10.357.10">
    <property type="entry name" value="Tetracycline Repressor, domain 2"/>
    <property type="match status" value="1"/>
</dbReference>
<evidence type="ECO:0000256" key="1">
    <source>
        <dbReference type="ARBA" id="ARBA00023015"/>
    </source>
</evidence>
<dbReference type="InterPro" id="IPR050109">
    <property type="entry name" value="HTH-type_TetR-like_transc_reg"/>
</dbReference>
<gene>
    <name evidence="6" type="ORF">ACFSCY_24160</name>
</gene>
<dbReference type="InterPro" id="IPR001647">
    <property type="entry name" value="HTH_TetR"/>
</dbReference>
<organism evidence="6 7">
    <name type="scientific">Pseudonocardia aurantiaca</name>
    <dbReference type="NCBI Taxonomy" id="75290"/>
    <lineage>
        <taxon>Bacteria</taxon>
        <taxon>Bacillati</taxon>
        <taxon>Actinomycetota</taxon>
        <taxon>Actinomycetes</taxon>
        <taxon>Pseudonocardiales</taxon>
        <taxon>Pseudonocardiaceae</taxon>
        <taxon>Pseudonocardia</taxon>
    </lineage>
</organism>
<keyword evidence="1" id="KW-0805">Transcription regulation</keyword>
<dbReference type="PANTHER" id="PTHR30055:SF238">
    <property type="entry name" value="MYCOFACTOCIN BIOSYNTHESIS TRANSCRIPTIONAL REGULATOR MFTR-RELATED"/>
    <property type="match status" value="1"/>
</dbReference>
<sequence length="202" mass="22000">MARWESNARERLVRAALDLFTEQGFDATTVNEIADRAGLTKTTFLRHFPDKREVLFAGQDMHARLLAAAITAAPSPATPLEAVGAALDAITATFPDDRREFSARLRPVIAGNSELQERAAFKRGGLAGAMTDALHRRGVPEPTASLAAELGIRAFYRAFDQWADPTSRQTFTELARHALDELRAATATLDQRATTVRPGTPS</sequence>
<reference evidence="7" key="1">
    <citation type="journal article" date="2019" name="Int. J. Syst. Evol. Microbiol.">
        <title>The Global Catalogue of Microorganisms (GCM) 10K type strain sequencing project: providing services to taxonomists for standard genome sequencing and annotation.</title>
        <authorList>
            <consortium name="The Broad Institute Genomics Platform"/>
            <consortium name="The Broad Institute Genome Sequencing Center for Infectious Disease"/>
            <person name="Wu L."/>
            <person name="Ma J."/>
        </authorList>
    </citation>
    <scope>NUCLEOTIDE SEQUENCE [LARGE SCALE GENOMIC DNA]</scope>
    <source>
        <strain evidence="7">JCM 12165</strain>
    </source>
</reference>
<dbReference type="InterPro" id="IPR009057">
    <property type="entry name" value="Homeodomain-like_sf"/>
</dbReference>
<protein>
    <submittedName>
        <fullName evidence="6">TetR/AcrR family transcriptional regulator</fullName>
    </submittedName>
</protein>
<comment type="caution">
    <text evidence="6">The sequence shown here is derived from an EMBL/GenBank/DDBJ whole genome shotgun (WGS) entry which is preliminary data.</text>
</comment>
<evidence type="ECO:0000256" key="4">
    <source>
        <dbReference type="PROSITE-ProRule" id="PRU00335"/>
    </source>
</evidence>
<dbReference type="EMBL" id="JBHUCP010000018">
    <property type="protein sequence ID" value="MFD1532524.1"/>
    <property type="molecule type" value="Genomic_DNA"/>
</dbReference>
<keyword evidence="3" id="KW-0804">Transcription</keyword>
<keyword evidence="2 4" id="KW-0238">DNA-binding</keyword>
<dbReference type="PROSITE" id="PS50977">
    <property type="entry name" value="HTH_TETR_2"/>
    <property type="match status" value="1"/>
</dbReference>
<dbReference type="RefSeq" id="WP_343986263.1">
    <property type="nucleotide sequence ID" value="NZ_BAAAJG010000027.1"/>
</dbReference>
<evidence type="ECO:0000256" key="2">
    <source>
        <dbReference type="ARBA" id="ARBA00023125"/>
    </source>
</evidence>
<name>A0ABW4FPK2_9PSEU</name>
<keyword evidence="7" id="KW-1185">Reference proteome</keyword>
<dbReference type="Pfam" id="PF00440">
    <property type="entry name" value="TetR_N"/>
    <property type="match status" value="1"/>
</dbReference>
<feature type="DNA-binding region" description="H-T-H motif" evidence="4">
    <location>
        <begin position="29"/>
        <end position="48"/>
    </location>
</feature>
<evidence type="ECO:0000313" key="7">
    <source>
        <dbReference type="Proteomes" id="UP001597145"/>
    </source>
</evidence>
<dbReference type="Proteomes" id="UP001597145">
    <property type="component" value="Unassembled WGS sequence"/>
</dbReference>
<proteinExistence type="predicted"/>
<dbReference type="PANTHER" id="PTHR30055">
    <property type="entry name" value="HTH-TYPE TRANSCRIPTIONAL REGULATOR RUTR"/>
    <property type="match status" value="1"/>
</dbReference>
<feature type="domain" description="HTH tetR-type" evidence="5">
    <location>
        <begin position="6"/>
        <end position="66"/>
    </location>
</feature>
<evidence type="ECO:0000259" key="5">
    <source>
        <dbReference type="PROSITE" id="PS50977"/>
    </source>
</evidence>
<evidence type="ECO:0000313" key="6">
    <source>
        <dbReference type="EMBL" id="MFD1532524.1"/>
    </source>
</evidence>
<accession>A0ABW4FPK2</accession>